<evidence type="ECO:0000313" key="4">
    <source>
        <dbReference type="Proteomes" id="UP000683360"/>
    </source>
</evidence>
<dbReference type="InterPro" id="IPR047153">
    <property type="entry name" value="TRIM45/56/19-like"/>
</dbReference>
<reference evidence="3" key="1">
    <citation type="submission" date="2021-03" db="EMBL/GenBank/DDBJ databases">
        <authorList>
            <person name="Bekaert M."/>
        </authorList>
    </citation>
    <scope>NUCLEOTIDE SEQUENCE</scope>
</reference>
<gene>
    <name evidence="3" type="ORF">MEDL_27470</name>
</gene>
<evidence type="ECO:0000256" key="1">
    <source>
        <dbReference type="PROSITE-ProRule" id="PRU00024"/>
    </source>
</evidence>
<feature type="domain" description="B box-type" evidence="2">
    <location>
        <begin position="78"/>
        <end position="118"/>
    </location>
</feature>
<dbReference type="AlphaFoldDB" id="A0A8S3RX59"/>
<keyword evidence="1" id="KW-0862">Zinc</keyword>
<dbReference type="Proteomes" id="UP000683360">
    <property type="component" value="Unassembled WGS sequence"/>
</dbReference>
<dbReference type="OrthoDB" id="6134531at2759"/>
<keyword evidence="1" id="KW-0479">Metal-binding</keyword>
<proteinExistence type="predicted"/>
<dbReference type="InterPro" id="IPR000315">
    <property type="entry name" value="Znf_B-box"/>
</dbReference>
<dbReference type="PANTHER" id="PTHR25462">
    <property type="entry name" value="BONUS, ISOFORM C-RELATED"/>
    <property type="match status" value="1"/>
</dbReference>
<evidence type="ECO:0000259" key="2">
    <source>
        <dbReference type="PROSITE" id="PS50119"/>
    </source>
</evidence>
<keyword evidence="1" id="KW-0863">Zinc-finger</keyword>
<name>A0A8S3RX59_MYTED</name>
<dbReference type="PROSITE" id="PS50119">
    <property type="entry name" value="ZF_BBOX"/>
    <property type="match status" value="1"/>
</dbReference>
<dbReference type="Gene3D" id="3.30.160.60">
    <property type="entry name" value="Classic Zinc Finger"/>
    <property type="match status" value="1"/>
</dbReference>
<dbReference type="GO" id="GO:0008270">
    <property type="term" value="F:zinc ion binding"/>
    <property type="evidence" value="ECO:0007669"/>
    <property type="project" value="UniProtKB-KW"/>
</dbReference>
<dbReference type="SMART" id="SM00336">
    <property type="entry name" value="BBOX"/>
    <property type="match status" value="1"/>
</dbReference>
<dbReference type="SUPFAM" id="SSF57845">
    <property type="entry name" value="B-box zinc-binding domain"/>
    <property type="match status" value="1"/>
</dbReference>
<organism evidence="3 4">
    <name type="scientific">Mytilus edulis</name>
    <name type="common">Blue mussel</name>
    <dbReference type="NCBI Taxonomy" id="6550"/>
    <lineage>
        <taxon>Eukaryota</taxon>
        <taxon>Metazoa</taxon>
        <taxon>Spiralia</taxon>
        <taxon>Lophotrochozoa</taxon>
        <taxon>Mollusca</taxon>
        <taxon>Bivalvia</taxon>
        <taxon>Autobranchia</taxon>
        <taxon>Pteriomorphia</taxon>
        <taxon>Mytilida</taxon>
        <taxon>Mytiloidea</taxon>
        <taxon>Mytilidae</taxon>
        <taxon>Mytilinae</taxon>
        <taxon>Mytilus</taxon>
    </lineage>
</organism>
<dbReference type="PANTHER" id="PTHR25462:SF296">
    <property type="entry name" value="MEIOTIC P26, ISOFORM F"/>
    <property type="match status" value="1"/>
</dbReference>
<comment type="caution">
    <text evidence="3">The sequence shown here is derived from an EMBL/GenBank/DDBJ whole genome shotgun (WGS) entry which is preliminary data.</text>
</comment>
<sequence length="278" mass="32326">MAVVIGYLPHLSVVRFNRLITKWHRQLVKLVRFCENDPGSHYCLQCEQYFCEKCKSFHNKQNISKDHMFQSGWDVIPAGKLKCKEHKEDFSFLCKTCNVPVCSSCVTDKHNGHKLSKIFDSNSELKEKNDQELRQKIKDATLSMEKVEQGLSSYDENVDIVIKAITDEGRKLKYMIDKHISQMIESLKDQSKKEKDKLKTIIAQNKGVLRAGVIFNNRSKELFKTKNDENKRQALKNLTDEIVELKIETIPDFPTVKYETKSSTDNEIRQLFGSFKIR</sequence>
<dbReference type="Pfam" id="PF00643">
    <property type="entry name" value="zf-B_box"/>
    <property type="match status" value="1"/>
</dbReference>
<dbReference type="CDD" id="cd19757">
    <property type="entry name" value="Bbox1"/>
    <property type="match status" value="1"/>
</dbReference>
<protein>
    <recommendedName>
        <fullName evidence="2">B box-type domain-containing protein</fullName>
    </recommendedName>
</protein>
<dbReference type="EMBL" id="CAJPWZ010001365">
    <property type="protein sequence ID" value="CAG2213557.1"/>
    <property type="molecule type" value="Genomic_DNA"/>
</dbReference>
<keyword evidence="4" id="KW-1185">Reference proteome</keyword>
<evidence type="ECO:0000313" key="3">
    <source>
        <dbReference type="EMBL" id="CAG2213557.1"/>
    </source>
</evidence>
<accession>A0A8S3RX59</accession>